<dbReference type="OrthoDB" id="2016337at2759"/>
<comment type="caution">
    <text evidence="1">The sequence shown here is derived from an EMBL/GenBank/DDBJ whole genome shotgun (WGS) entry which is preliminary data.</text>
</comment>
<dbReference type="STRING" id="157652.A0A371FDJ8"/>
<dbReference type="InterPro" id="IPR043502">
    <property type="entry name" value="DNA/RNA_pol_sf"/>
</dbReference>
<feature type="non-terminal residue" evidence="1">
    <location>
        <position position="1"/>
    </location>
</feature>
<sequence>MPFGLKNIDETYQRAMVALFHDMMHKEIKYRLRFNPAKCTFNVKTRKLLGFVMNERGIEVDPKWYYWTKMELDCYHHVKKCMKCHTYANHINVAPSALHNLTSPWPFSMFILVAINYFTKWVEATSYSTVTCSIVYSLPTHIITDNCTNLNNKMMIELFEQFWIRHHNSTLYRPKMNGVVETVMSHILYTLCGLKMGVVKNV</sequence>
<dbReference type="Gene3D" id="3.30.420.10">
    <property type="entry name" value="Ribonuclease H-like superfamily/Ribonuclease H"/>
    <property type="match status" value="1"/>
</dbReference>
<protein>
    <recommendedName>
        <fullName evidence="3">Integrase catalytic domain-containing protein</fullName>
    </recommendedName>
</protein>
<dbReference type="EMBL" id="QJKJ01009528">
    <property type="protein sequence ID" value="RDX76374.1"/>
    <property type="molecule type" value="Genomic_DNA"/>
</dbReference>
<dbReference type="InterPro" id="IPR052160">
    <property type="entry name" value="Gypsy_RT_Integrase-like"/>
</dbReference>
<evidence type="ECO:0000313" key="1">
    <source>
        <dbReference type="EMBL" id="RDX76374.1"/>
    </source>
</evidence>
<name>A0A371FDJ8_MUCPR</name>
<dbReference type="InterPro" id="IPR036397">
    <property type="entry name" value="RNaseH_sf"/>
</dbReference>
<dbReference type="AlphaFoldDB" id="A0A371FDJ8"/>
<evidence type="ECO:0000313" key="2">
    <source>
        <dbReference type="Proteomes" id="UP000257109"/>
    </source>
</evidence>
<gene>
    <name evidence="1" type="ORF">CR513_43641</name>
</gene>
<dbReference type="SUPFAM" id="SSF56672">
    <property type="entry name" value="DNA/RNA polymerases"/>
    <property type="match status" value="1"/>
</dbReference>
<organism evidence="1 2">
    <name type="scientific">Mucuna pruriens</name>
    <name type="common">Velvet bean</name>
    <name type="synonym">Dolichos pruriens</name>
    <dbReference type="NCBI Taxonomy" id="157652"/>
    <lineage>
        <taxon>Eukaryota</taxon>
        <taxon>Viridiplantae</taxon>
        <taxon>Streptophyta</taxon>
        <taxon>Embryophyta</taxon>
        <taxon>Tracheophyta</taxon>
        <taxon>Spermatophyta</taxon>
        <taxon>Magnoliopsida</taxon>
        <taxon>eudicotyledons</taxon>
        <taxon>Gunneridae</taxon>
        <taxon>Pentapetalae</taxon>
        <taxon>rosids</taxon>
        <taxon>fabids</taxon>
        <taxon>Fabales</taxon>
        <taxon>Fabaceae</taxon>
        <taxon>Papilionoideae</taxon>
        <taxon>50 kb inversion clade</taxon>
        <taxon>NPAAA clade</taxon>
        <taxon>indigoferoid/millettioid clade</taxon>
        <taxon>Phaseoleae</taxon>
        <taxon>Mucuna</taxon>
    </lineage>
</organism>
<dbReference type="InterPro" id="IPR012337">
    <property type="entry name" value="RNaseH-like_sf"/>
</dbReference>
<dbReference type="PANTHER" id="PTHR47266">
    <property type="entry name" value="ENDONUCLEASE-RELATED"/>
    <property type="match status" value="1"/>
</dbReference>
<proteinExistence type="predicted"/>
<dbReference type="SUPFAM" id="SSF53098">
    <property type="entry name" value="Ribonuclease H-like"/>
    <property type="match status" value="1"/>
</dbReference>
<evidence type="ECO:0008006" key="3">
    <source>
        <dbReference type="Google" id="ProtNLM"/>
    </source>
</evidence>
<reference evidence="1" key="1">
    <citation type="submission" date="2018-05" db="EMBL/GenBank/DDBJ databases">
        <title>Draft genome of Mucuna pruriens seed.</title>
        <authorList>
            <person name="Nnadi N.E."/>
            <person name="Vos R."/>
            <person name="Hasami M.H."/>
            <person name="Devisetty U.K."/>
            <person name="Aguiy J.C."/>
        </authorList>
    </citation>
    <scope>NUCLEOTIDE SEQUENCE [LARGE SCALE GENOMIC DNA]</scope>
    <source>
        <strain evidence="1">JCA_2017</strain>
    </source>
</reference>
<dbReference type="GO" id="GO:0003676">
    <property type="term" value="F:nucleic acid binding"/>
    <property type="evidence" value="ECO:0007669"/>
    <property type="project" value="InterPro"/>
</dbReference>
<dbReference type="Proteomes" id="UP000257109">
    <property type="component" value="Unassembled WGS sequence"/>
</dbReference>
<accession>A0A371FDJ8</accession>
<keyword evidence="2" id="KW-1185">Reference proteome</keyword>